<evidence type="ECO:0000313" key="1">
    <source>
        <dbReference type="EMBL" id="KAK3288750.1"/>
    </source>
</evidence>
<proteinExistence type="predicted"/>
<dbReference type="AlphaFoldDB" id="A0AAE0H2X9"/>
<comment type="caution">
    <text evidence="1">The sequence shown here is derived from an EMBL/GenBank/DDBJ whole genome shotgun (WGS) entry which is preliminary data.</text>
</comment>
<accession>A0AAE0H2X9</accession>
<evidence type="ECO:0000313" key="2">
    <source>
        <dbReference type="Proteomes" id="UP001190700"/>
    </source>
</evidence>
<dbReference type="CDD" id="cd09272">
    <property type="entry name" value="RNase_HI_RT_Ty1"/>
    <property type="match status" value="1"/>
</dbReference>
<keyword evidence="2" id="KW-1185">Reference proteome</keyword>
<gene>
    <name evidence="1" type="ORF">CYMTET_3787</name>
</gene>
<sequence length="107" mass="11822">MYAAGTDVLPRLELPVPLMIDNTACQSILESVMQSPKVKHVLVRFHCVRGWVRAGYLSPVHVDTKINLADIFTKPLPATKDKVMVIVGMIEPYMDTTRPHPSGAAQP</sequence>
<name>A0AAE0H2X9_9CHLO</name>
<protein>
    <submittedName>
        <fullName evidence="1">Uncharacterized protein</fullName>
    </submittedName>
</protein>
<dbReference type="EMBL" id="LGRX02000371">
    <property type="protein sequence ID" value="KAK3288750.1"/>
    <property type="molecule type" value="Genomic_DNA"/>
</dbReference>
<organism evidence="1 2">
    <name type="scientific">Cymbomonas tetramitiformis</name>
    <dbReference type="NCBI Taxonomy" id="36881"/>
    <lineage>
        <taxon>Eukaryota</taxon>
        <taxon>Viridiplantae</taxon>
        <taxon>Chlorophyta</taxon>
        <taxon>Pyramimonadophyceae</taxon>
        <taxon>Pyramimonadales</taxon>
        <taxon>Pyramimonadaceae</taxon>
        <taxon>Cymbomonas</taxon>
    </lineage>
</organism>
<reference evidence="1 2" key="1">
    <citation type="journal article" date="2015" name="Genome Biol. Evol.">
        <title>Comparative Genomics of a Bacterivorous Green Alga Reveals Evolutionary Causalities and Consequences of Phago-Mixotrophic Mode of Nutrition.</title>
        <authorList>
            <person name="Burns J.A."/>
            <person name="Paasch A."/>
            <person name="Narechania A."/>
            <person name="Kim E."/>
        </authorList>
    </citation>
    <scope>NUCLEOTIDE SEQUENCE [LARGE SCALE GENOMIC DNA]</scope>
    <source>
        <strain evidence="1 2">PLY_AMNH</strain>
    </source>
</reference>
<dbReference type="Proteomes" id="UP001190700">
    <property type="component" value="Unassembled WGS sequence"/>
</dbReference>